<dbReference type="Proteomes" id="UP001163846">
    <property type="component" value="Unassembled WGS sequence"/>
</dbReference>
<evidence type="ECO:0000256" key="3">
    <source>
        <dbReference type="ARBA" id="ARBA00022723"/>
    </source>
</evidence>
<evidence type="ECO:0000256" key="6">
    <source>
        <dbReference type="ARBA" id="ARBA00022786"/>
    </source>
</evidence>
<keyword evidence="8" id="KW-0175">Coiled coil</keyword>
<feature type="compositionally biased region" description="Pro residues" evidence="9">
    <location>
        <begin position="675"/>
        <end position="688"/>
    </location>
</feature>
<dbReference type="CDD" id="cd16630">
    <property type="entry name" value="RING-HC_RBR_RNF216"/>
    <property type="match status" value="1"/>
</dbReference>
<dbReference type="PANTHER" id="PTHR22770">
    <property type="entry name" value="UBIQUITIN CONJUGATING ENZYME 7 INTERACTING PROTEIN-RELATED"/>
    <property type="match status" value="1"/>
</dbReference>
<evidence type="ECO:0000256" key="5">
    <source>
        <dbReference type="ARBA" id="ARBA00022771"/>
    </source>
</evidence>
<evidence type="ECO:0000256" key="9">
    <source>
        <dbReference type="SAM" id="MobiDB-lite"/>
    </source>
</evidence>
<feature type="region of interest" description="Disordered" evidence="9">
    <location>
        <begin position="1"/>
        <end position="114"/>
    </location>
</feature>
<dbReference type="InterPro" id="IPR002867">
    <property type="entry name" value="IBR_dom"/>
</dbReference>
<dbReference type="PANTHER" id="PTHR22770:SF47">
    <property type="entry name" value="E3 UBIQUITIN-PROTEIN LIGASE RNF216"/>
    <property type="match status" value="1"/>
</dbReference>
<feature type="region of interest" description="Disordered" evidence="9">
    <location>
        <begin position="203"/>
        <end position="225"/>
    </location>
</feature>
<organism evidence="11 12">
    <name type="scientific">Lentinula raphanica</name>
    <dbReference type="NCBI Taxonomy" id="153919"/>
    <lineage>
        <taxon>Eukaryota</taxon>
        <taxon>Fungi</taxon>
        <taxon>Dikarya</taxon>
        <taxon>Basidiomycota</taxon>
        <taxon>Agaricomycotina</taxon>
        <taxon>Agaricomycetes</taxon>
        <taxon>Agaricomycetidae</taxon>
        <taxon>Agaricales</taxon>
        <taxon>Marasmiineae</taxon>
        <taxon>Omphalotaceae</taxon>
        <taxon>Lentinula</taxon>
    </lineage>
</organism>
<keyword evidence="2" id="KW-0808">Transferase</keyword>
<evidence type="ECO:0000256" key="4">
    <source>
        <dbReference type="ARBA" id="ARBA00022737"/>
    </source>
</evidence>
<protein>
    <recommendedName>
        <fullName evidence="10">RING-type domain-containing protein</fullName>
    </recommendedName>
</protein>
<keyword evidence="7" id="KW-0862">Zinc</keyword>
<dbReference type="EMBL" id="MU805952">
    <property type="protein sequence ID" value="KAJ3844506.1"/>
    <property type="molecule type" value="Genomic_DNA"/>
</dbReference>
<feature type="compositionally biased region" description="Acidic residues" evidence="9">
    <location>
        <begin position="38"/>
        <end position="48"/>
    </location>
</feature>
<evidence type="ECO:0000256" key="2">
    <source>
        <dbReference type="ARBA" id="ARBA00022679"/>
    </source>
</evidence>
<reference evidence="11" key="1">
    <citation type="submission" date="2022-08" db="EMBL/GenBank/DDBJ databases">
        <authorList>
            <consortium name="DOE Joint Genome Institute"/>
            <person name="Min B."/>
            <person name="Riley R."/>
            <person name="Sierra-Patev S."/>
            <person name="Naranjo-Ortiz M."/>
            <person name="Looney B."/>
            <person name="Konkel Z."/>
            <person name="Slot J.C."/>
            <person name="Sakamoto Y."/>
            <person name="Steenwyk J.L."/>
            <person name="Rokas A."/>
            <person name="Carro J."/>
            <person name="Camarero S."/>
            <person name="Ferreira P."/>
            <person name="Molpeceres G."/>
            <person name="Ruiz-Duenas F.J."/>
            <person name="Serrano A."/>
            <person name="Henrissat B."/>
            <person name="Drula E."/>
            <person name="Hughes K.W."/>
            <person name="Mata J.L."/>
            <person name="Ishikawa N.K."/>
            <person name="Vargas-Isla R."/>
            <person name="Ushijima S."/>
            <person name="Smith C.A."/>
            <person name="Ahrendt S."/>
            <person name="Andreopoulos W."/>
            <person name="He G."/>
            <person name="Labutti K."/>
            <person name="Lipzen A."/>
            <person name="Ng V."/>
            <person name="Sandor L."/>
            <person name="Barry K."/>
            <person name="Martinez A.T."/>
            <person name="Xiao Y."/>
            <person name="Gibbons J.G."/>
            <person name="Terashima K."/>
            <person name="Hibbett D.S."/>
            <person name="Grigoriev I.V."/>
        </authorList>
    </citation>
    <scope>NUCLEOTIDE SEQUENCE</scope>
    <source>
        <strain evidence="11">TFB9207</strain>
    </source>
</reference>
<dbReference type="InterPro" id="IPR047546">
    <property type="entry name" value="Rcat_RBR_RNF216"/>
</dbReference>
<dbReference type="GO" id="GO:0008270">
    <property type="term" value="F:zinc ion binding"/>
    <property type="evidence" value="ECO:0007669"/>
    <property type="project" value="UniProtKB-KW"/>
</dbReference>
<proteinExistence type="predicted"/>
<name>A0AA38PL56_9AGAR</name>
<dbReference type="CDD" id="cd20339">
    <property type="entry name" value="BRcat_RBR_RNF216"/>
    <property type="match status" value="1"/>
</dbReference>
<dbReference type="InterPro" id="IPR047545">
    <property type="entry name" value="BRcat_RBR_RNF216"/>
</dbReference>
<keyword evidence="5" id="KW-0863">Zinc-finger</keyword>
<dbReference type="PROSITE" id="PS51873">
    <property type="entry name" value="TRIAD"/>
    <property type="match status" value="1"/>
</dbReference>
<dbReference type="CDD" id="cd20353">
    <property type="entry name" value="Rcat_RBR_RNF216"/>
    <property type="match status" value="1"/>
</dbReference>
<dbReference type="InterPro" id="IPR044066">
    <property type="entry name" value="TRIAD_supradom"/>
</dbReference>
<dbReference type="AlphaFoldDB" id="A0AA38PL56"/>
<dbReference type="SUPFAM" id="SSF57850">
    <property type="entry name" value="RING/U-box"/>
    <property type="match status" value="2"/>
</dbReference>
<keyword evidence="12" id="KW-1185">Reference proteome</keyword>
<evidence type="ECO:0000256" key="8">
    <source>
        <dbReference type="SAM" id="Coils"/>
    </source>
</evidence>
<evidence type="ECO:0000313" key="12">
    <source>
        <dbReference type="Proteomes" id="UP001163846"/>
    </source>
</evidence>
<keyword evidence="3" id="KW-0479">Metal-binding</keyword>
<accession>A0AA38PL56</accession>
<dbReference type="SMART" id="SM00647">
    <property type="entry name" value="IBR"/>
    <property type="match status" value="2"/>
</dbReference>
<feature type="compositionally biased region" description="Polar residues" evidence="9">
    <location>
        <begin position="21"/>
        <end position="34"/>
    </location>
</feature>
<evidence type="ECO:0000256" key="1">
    <source>
        <dbReference type="ARBA" id="ARBA00004906"/>
    </source>
</evidence>
<feature type="domain" description="RING-type" evidence="10">
    <location>
        <begin position="355"/>
        <end position="576"/>
    </location>
</feature>
<dbReference type="InterPro" id="IPR051628">
    <property type="entry name" value="LUBAC_E3_Ligases"/>
</dbReference>
<dbReference type="InterPro" id="IPR047544">
    <property type="entry name" value="RING-HC_RBR_RNF216"/>
</dbReference>
<gene>
    <name evidence="11" type="ORF">F5878DRAFT_706172</name>
</gene>
<dbReference type="Pfam" id="PF26200">
    <property type="entry name" value="Rcat_RNF216"/>
    <property type="match status" value="1"/>
</dbReference>
<sequence length="720" mass="81452">MSLSPIHSREPRPGSSRPWATRTSFRNNTVSISSDVIEITDSESEEELAGPMKSSRTTSQSDPPLFQKQSTTKPLGATSFAQNVPSSSTRGNPAGPVPLFMPSDEEENVPPTRQTYMPPNSEGIEEVQFKHPEVELAQQELQFLEDHAENDTQSSMLAQVLELVPDVQPAYAEELIAQHSVTRPGEVLEAVINALFEDPSYPKLDKKGKRKATEQPYDEGHHKKQRLDDLTLDYSRTDREYKGSVHYTDLSIEQLMVDFPDIPKPYIRTTLYAHKCLYAPTHLYLANEKANGPLHYVPKKTLYKPSSKGKHRALEDVEFSRERAWLLDKLKEDEVRKDATVAEQVNQTEYEECGDGIECGCCFTTYPFDNMIQCPDAHLFCSECMSSYADNLLGAHNVNINCMDQSGCKLPFPESELRRFLSEKLWELYNRVKQRKEIEMAGLEGLEECPFCEYKCVIENPEEKLFRCGNEETCGAITCRQCKKMDHVPKSCKEMEEDRVLDGRHAIEEAMTRALMRNCPKCQKAFVKEEGCNKMTCPNCHTLSCYVCRQQVTGYDHFNQAPAGAPGSSSSTNRKKCSLWEPVEKRHAEEVKTAAQEALEKYKRENPDVNETDIKIDAPKTPRRQPNADLHGYGLPGMPRQNPYGQQPDLHPYHAYYHGALNYLDALLPPNLPAPAPAFAPPAPPPPMRARRQPAQQPPAQRPPAQRPPAQPPLRPARRR</sequence>
<feature type="compositionally biased region" description="Polar residues" evidence="9">
    <location>
        <begin position="54"/>
        <end position="91"/>
    </location>
</feature>
<dbReference type="GO" id="GO:0016740">
    <property type="term" value="F:transferase activity"/>
    <property type="evidence" value="ECO:0007669"/>
    <property type="project" value="UniProtKB-KW"/>
</dbReference>
<feature type="region of interest" description="Disordered" evidence="9">
    <location>
        <begin position="613"/>
        <end position="635"/>
    </location>
</feature>
<evidence type="ECO:0000259" key="10">
    <source>
        <dbReference type="PROSITE" id="PS51873"/>
    </source>
</evidence>
<comment type="caution">
    <text evidence="11">The sequence shown here is derived from an EMBL/GenBank/DDBJ whole genome shotgun (WGS) entry which is preliminary data.</text>
</comment>
<feature type="region of interest" description="Disordered" evidence="9">
    <location>
        <begin position="675"/>
        <end position="720"/>
    </location>
</feature>
<feature type="coiled-coil region" evidence="8">
    <location>
        <begin position="585"/>
        <end position="612"/>
    </location>
</feature>
<comment type="pathway">
    <text evidence="1">Protein modification; protein ubiquitination.</text>
</comment>
<evidence type="ECO:0000256" key="7">
    <source>
        <dbReference type="ARBA" id="ARBA00022833"/>
    </source>
</evidence>
<evidence type="ECO:0000313" key="11">
    <source>
        <dbReference type="EMBL" id="KAJ3844506.1"/>
    </source>
</evidence>
<feature type="compositionally biased region" description="Pro residues" evidence="9">
    <location>
        <begin position="696"/>
        <end position="720"/>
    </location>
</feature>
<keyword evidence="6" id="KW-0833">Ubl conjugation pathway</keyword>
<dbReference type="Gene3D" id="1.20.120.1750">
    <property type="match status" value="1"/>
</dbReference>
<keyword evidence="4" id="KW-0677">Repeat</keyword>